<keyword evidence="2" id="KW-1185">Reference proteome</keyword>
<dbReference type="Proteomes" id="UP000183832">
    <property type="component" value="Unassembled WGS sequence"/>
</dbReference>
<accession>A0A1J1HN35</accession>
<name>A0A1J1HN35_9DIPT</name>
<organism evidence="1 2">
    <name type="scientific">Clunio marinus</name>
    <dbReference type="NCBI Taxonomy" id="568069"/>
    <lineage>
        <taxon>Eukaryota</taxon>
        <taxon>Metazoa</taxon>
        <taxon>Ecdysozoa</taxon>
        <taxon>Arthropoda</taxon>
        <taxon>Hexapoda</taxon>
        <taxon>Insecta</taxon>
        <taxon>Pterygota</taxon>
        <taxon>Neoptera</taxon>
        <taxon>Endopterygota</taxon>
        <taxon>Diptera</taxon>
        <taxon>Nematocera</taxon>
        <taxon>Chironomoidea</taxon>
        <taxon>Chironomidae</taxon>
        <taxon>Clunio</taxon>
    </lineage>
</organism>
<evidence type="ECO:0000313" key="1">
    <source>
        <dbReference type="EMBL" id="CRK87878.1"/>
    </source>
</evidence>
<dbReference type="EMBL" id="CVRI01000006">
    <property type="protein sequence ID" value="CRK87878.1"/>
    <property type="molecule type" value="Genomic_DNA"/>
</dbReference>
<protein>
    <submittedName>
        <fullName evidence="1">CLUMA_CG001665, isoform A</fullName>
    </submittedName>
</protein>
<sequence length="59" mass="7056">MWITIKKLTIFDIKKFYGDYGQLEHSTSLHTLIKHIIDYVLFTPPHSEERKKIVKVNKI</sequence>
<evidence type="ECO:0000313" key="2">
    <source>
        <dbReference type="Proteomes" id="UP000183832"/>
    </source>
</evidence>
<proteinExistence type="predicted"/>
<reference evidence="1 2" key="1">
    <citation type="submission" date="2015-04" db="EMBL/GenBank/DDBJ databases">
        <authorList>
            <person name="Syromyatnikov M.Y."/>
            <person name="Popov V.N."/>
        </authorList>
    </citation>
    <scope>NUCLEOTIDE SEQUENCE [LARGE SCALE GENOMIC DNA]</scope>
</reference>
<gene>
    <name evidence="1" type="ORF">CLUMA_CG001665</name>
</gene>
<dbReference type="AlphaFoldDB" id="A0A1J1HN35"/>